<gene>
    <name evidence="1" type="ORF">SORBI_3002G013850</name>
</gene>
<dbReference type="InParanoid" id="A0A1W0W1Q6"/>
<evidence type="ECO:0000313" key="2">
    <source>
        <dbReference type="Proteomes" id="UP000000768"/>
    </source>
</evidence>
<organism evidence="1 2">
    <name type="scientific">Sorghum bicolor</name>
    <name type="common">Sorghum</name>
    <name type="synonym">Sorghum vulgare</name>
    <dbReference type="NCBI Taxonomy" id="4558"/>
    <lineage>
        <taxon>Eukaryota</taxon>
        <taxon>Viridiplantae</taxon>
        <taxon>Streptophyta</taxon>
        <taxon>Embryophyta</taxon>
        <taxon>Tracheophyta</taxon>
        <taxon>Spermatophyta</taxon>
        <taxon>Magnoliopsida</taxon>
        <taxon>Liliopsida</taxon>
        <taxon>Poales</taxon>
        <taxon>Poaceae</taxon>
        <taxon>PACMAD clade</taxon>
        <taxon>Panicoideae</taxon>
        <taxon>Andropogonodae</taxon>
        <taxon>Andropogoneae</taxon>
        <taxon>Sorghinae</taxon>
        <taxon>Sorghum</taxon>
    </lineage>
</organism>
<dbReference type="Proteomes" id="UP000000768">
    <property type="component" value="Chromosome 2"/>
</dbReference>
<reference evidence="1 2" key="1">
    <citation type="journal article" date="2009" name="Nature">
        <title>The Sorghum bicolor genome and the diversification of grasses.</title>
        <authorList>
            <person name="Paterson A.H."/>
            <person name="Bowers J.E."/>
            <person name="Bruggmann R."/>
            <person name="Dubchak I."/>
            <person name="Grimwood J."/>
            <person name="Gundlach H."/>
            <person name="Haberer G."/>
            <person name="Hellsten U."/>
            <person name="Mitros T."/>
            <person name="Poliakov A."/>
            <person name="Schmutz J."/>
            <person name="Spannagl M."/>
            <person name="Tang H."/>
            <person name="Wang X."/>
            <person name="Wicker T."/>
            <person name="Bharti A.K."/>
            <person name="Chapman J."/>
            <person name="Feltus F.A."/>
            <person name="Gowik U."/>
            <person name="Grigoriev I.V."/>
            <person name="Lyons E."/>
            <person name="Maher C.A."/>
            <person name="Martis M."/>
            <person name="Narechania A."/>
            <person name="Otillar R.P."/>
            <person name="Penning B.W."/>
            <person name="Salamov A.A."/>
            <person name="Wang Y."/>
            <person name="Zhang L."/>
            <person name="Carpita N.C."/>
            <person name="Freeling M."/>
            <person name="Gingle A.R."/>
            <person name="Hash C.T."/>
            <person name="Keller B."/>
            <person name="Klein P."/>
            <person name="Kresovich S."/>
            <person name="McCann M.C."/>
            <person name="Ming R."/>
            <person name="Peterson D.G."/>
            <person name="Mehboob-ur-Rahman"/>
            <person name="Ware D."/>
            <person name="Westhoff P."/>
            <person name="Mayer K.F."/>
            <person name="Messing J."/>
            <person name="Rokhsar D.S."/>
        </authorList>
    </citation>
    <scope>NUCLEOTIDE SEQUENCE [LARGE SCALE GENOMIC DNA]</scope>
    <source>
        <strain evidence="2">cv. BTx623</strain>
    </source>
</reference>
<dbReference type="Gramene" id="OQU88328">
    <property type="protein sequence ID" value="OQU88328"/>
    <property type="gene ID" value="SORBI_3002G013850"/>
</dbReference>
<protein>
    <submittedName>
        <fullName evidence="1">Uncharacterized protein</fullName>
    </submittedName>
</protein>
<evidence type="ECO:0000313" key="1">
    <source>
        <dbReference type="EMBL" id="OQU88328.1"/>
    </source>
</evidence>
<accession>A0A1W0W1Q6</accession>
<dbReference type="AlphaFoldDB" id="A0A1W0W1Q6"/>
<name>A0A1W0W1Q6_SORBI</name>
<sequence>MPFCSSFFFIQEASMSTPGHTRDGLSDIINVTAKDEASSRRAQTSQGRNRRVEIIDERREEINRRQHEY</sequence>
<keyword evidence="2" id="KW-1185">Reference proteome</keyword>
<reference evidence="2" key="2">
    <citation type="journal article" date="2018" name="Plant J.">
        <title>The Sorghum bicolor reference genome: improved assembly, gene annotations, a transcriptome atlas, and signatures of genome organization.</title>
        <authorList>
            <person name="McCormick R.F."/>
            <person name="Truong S.K."/>
            <person name="Sreedasyam A."/>
            <person name="Jenkins J."/>
            <person name="Shu S."/>
            <person name="Sims D."/>
            <person name="Kennedy M."/>
            <person name="Amirebrahimi M."/>
            <person name="Weers B.D."/>
            <person name="McKinley B."/>
            <person name="Mattison A."/>
            <person name="Morishige D.T."/>
            <person name="Grimwood J."/>
            <person name="Schmutz J."/>
            <person name="Mullet J.E."/>
        </authorList>
    </citation>
    <scope>NUCLEOTIDE SEQUENCE [LARGE SCALE GENOMIC DNA]</scope>
    <source>
        <strain evidence="2">cv. BTx623</strain>
    </source>
</reference>
<proteinExistence type="predicted"/>
<dbReference type="EMBL" id="CM000761">
    <property type="protein sequence ID" value="OQU88328.1"/>
    <property type="molecule type" value="Genomic_DNA"/>
</dbReference>